<dbReference type="RefSeq" id="WP_315568023.1">
    <property type="nucleotide sequence ID" value="NZ_CP118866.1"/>
</dbReference>
<evidence type="ECO:0000256" key="7">
    <source>
        <dbReference type="ARBA" id="ARBA00022989"/>
    </source>
</evidence>
<keyword evidence="6 10" id="KW-0653">Protein transport</keyword>
<keyword evidence="4 10" id="KW-1003">Cell membrane</keyword>
<dbReference type="InterPro" id="IPR004692">
    <property type="entry name" value="SecG"/>
</dbReference>
<evidence type="ECO:0000256" key="9">
    <source>
        <dbReference type="ARBA" id="ARBA00023136"/>
    </source>
</evidence>
<comment type="function">
    <text evidence="10">Involved in protein export. Participates in an early event of protein translocation.</text>
</comment>
<accession>A0ABY8C4C4</accession>
<keyword evidence="7 10" id="KW-1133">Transmembrane helix</keyword>
<dbReference type="NCBIfam" id="TIGR00810">
    <property type="entry name" value="secG"/>
    <property type="match status" value="1"/>
</dbReference>
<reference evidence="11 12" key="1">
    <citation type="submission" date="2023-02" db="EMBL/GenBank/DDBJ databases">
        <title>Novel Oscillospiraceae bacterial genomes.</title>
        <authorList>
            <person name="Srinivasan S."/>
            <person name="Austin M.N."/>
            <person name="Fiedler T.L."/>
            <person name="Strenk S.M."/>
            <person name="Agnew K.J."/>
            <person name="Nagana Gowda G.A."/>
            <person name="Raftery D."/>
            <person name="Beamer M.A."/>
            <person name="Achilles S.L."/>
            <person name="Wiesenfeld H.C."/>
            <person name="Fredricks D.N."/>
            <person name="Hillier S.L."/>
        </authorList>
    </citation>
    <scope>NUCLEOTIDE SEQUENCE [LARGE SCALE GENOMIC DNA]</scope>
    <source>
        <strain evidence="11 12">CHIC02 1186E3-8</strain>
    </source>
</reference>
<comment type="subcellular location">
    <subcellularLocation>
        <location evidence="1 10">Cell membrane</location>
        <topology evidence="1 10">Multi-pass membrane protein</topology>
    </subcellularLocation>
</comment>
<evidence type="ECO:0000256" key="4">
    <source>
        <dbReference type="ARBA" id="ARBA00022475"/>
    </source>
</evidence>
<keyword evidence="5 10" id="KW-0812">Transmembrane</keyword>
<keyword evidence="12" id="KW-1185">Reference proteome</keyword>
<keyword evidence="3 10" id="KW-0813">Transport</keyword>
<evidence type="ECO:0000256" key="3">
    <source>
        <dbReference type="ARBA" id="ARBA00022448"/>
    </source>
</evidence>
<comment type="caution">
    <text evidence="10">Lacks conserved residue(s) required for the propagation of feature annotation.</text>
</comment>
<dbReference type="EMBL" id="CP118868">
    <property type="protein sequence ID" value="WEG35532.1"/>
    <property type="molecule type" value="Genomic_DNA"/>
</dbReference>
<evidence type="ECO:0000256" key="8">
    <source>
        <dbReference type="ARBA" id="ARBA00023010"/>
    </source>
</evidence>
<evidence type="ECO:0000313" key="11">
    <source>
        <dbReference type="EMBL" id="WEG35532.1"/>
    </source>
</evidence>
<name>A0ABY8C4C4_9FIRM</name>
<evidence type="ECO:0000256" key="10">
    <source>
        <dbReference type="RuleBase" id="RU365087"/>
    </source>
</evidence>
<gene>
    <name evidence="11" type="primary">secG</name>
    <name evidence="11" type="ORF">PYS61_06305</name>
</gene>
<sequence>MVYVIAVLDVIICVALVALVMMQEGSSTGLGIIGGGADTFFGHNKGRSMDSLLKKVTTVLVGVLIVLTVVLNFIIQ</sequence>
<keyword evidence="8 10" id="KW-0811">Translocation</keyword>
<evidence type="ECO:0000313" key="12">
    <source>
        <dbReference type="Proteomes" id="UP001220478"/>
    </source>
</evidence>
<dbReference type="PANTHER" id="PTHR34182">
    <property type="entry name" value="PROTEIN-EXPORT MEMBRANE PROTEIN SECG"/>
    <property type="match status" value="1"/>
</dbReference>
<proteinExistence type="inferred from homology"/>
<evidence type="ECO:0000256" key="1">
    <source>
        <dbReference type="ARBA" id="ARBA00004651"/>
    </source>
</evidence>
<keyword evidence="9 10" id="KW-0472">Membrane</keyword>
<dbReference type="PANTHER" id="PTHR34182:SF1">
    <property type="entry name" value="PROTEIN-EXPORT MEMBRANE PROTEIN SECG"/>
    <property type="match status" value="1"/>
</dbReference>
<dbReference type="Proteomes" id="UP001220478">
    <property type="component" value="Chromosome"/>
</dbReference>
<organism evidence="11 12">
    <name type="scientific">Amygdalobacter indicium</name>
    <dbReference type="NCBI Taxonomy" id="3029272"/>
    <lineage>
        <taxon>Bacteria</taxon>
        <taxon>Bacillati</taxon>
        <taxon>Bacillota</taxon>
        <taxon>Clostridia</taxon>
        <taxon>Eubacteriales</taxon>
        <taxon>Oscillospiraceae</taxon>
        <taxon>Amygdalobacter</taxon>
    </lineage>
</organism>
<comment type="similarity">
    <text evidence="2 10">Belongs to the SecG family.</text>
</comment>
<evidence type="ECO:0000256" key="2">
    <source>
        <dbReference type="ARBA" id="ARBA00008445"/>
    </source>
</evidence>
<evidence type="ECO:0000256" key="5">
    <source>
        <dbReference type="ARBA" id="ARBA00022692"/>
    </source>
</evidence>
<dbReference type="Pfam" id="PF03840">
    <property type="entry name" value="SecG"/>
    <property type="match status" value="1"/>
</dbReference>
<feature type="transmembrane region" description="Helical" evidence="10">
    <location>
        <begin position="55"/>
        <end position="75"/>
    </location>
</feature>
<dbReference type="PRINTS" id="PR01651">
    <property type="entry name" value="SECGEXPORT"/>
</dbReference>
<protein>
    <recommendedName>
        <fullName evidence="10">Protein-export membrane protein SecG</fullName>
    </recommendedName>
</protein>
<evidence type="ECO:0000256" key="6">
    <source>
        <dbReference type="ARBA" id="ARBA00022927"/>
    </source>
</evidence>